<organism evidence="1 2">
    <name type="scientific">Phlebia brevispora</name>
    <dbReference type="NCBI Taxonomy" id="194682"/>
    <lineage>
        <taxon>Eukaryota</taxon>
        <taxon>Fungi</taxon>
        <taxon>Dikarya</taxon>
        <taxon>Basidiomycota</taxon>
        <taxon>Agaricomycotina</taxon>
        <taxon>Agaricomycetes</taxon>
        <taxon>Polyporales</taxon>
        <taxon>Meruliaceae</taxon>
        <taxon>Phlebia</taxon>
    </lineage>
</organism>
<keyword evidence="2" id="KW-1185">Reference proteome</keyword>
<dbReference type="Proteomes" id="UP001148662">
    <property type="component" value="Unassembled WGS sequence"/>
</dbReference>
<dbReference type="EMBL" id="JANHOG010002656">
    <property type="protein sequence ID" value="KAJ3521235.1"/>
    <property type="molecule type" value="Genomic_DNA"/>
</dbReference>
<protein>
    <submittedName>
        <fullName evidence="1">Uncharacterized protein</fullName>
    </submittedName>
</protein>
<reference evidence="1" key="1">
    <citation type="submission" date="2022-07" db="EMBL/GenBank/DDBJ databases">
        <title>Genome Sequence of Phlebia brevispora.</title>
        <authorList>
            <person name="Buettner E."/>
        </authorList>
    </citation>
    <scope>NUCLEOTIDE SEQUENCE</scope>
    <source>
        <strain evidence="1">MPL23</strain>
    </source>
</reference>
<name>A0ACC1RPD4_9APHY</name>
<comment type="caution">
    <text evidence="1">The sequence shown here is derived from an EMBL/GenBank/DDBJ whole genome shotgun (WGS) entry which is preliminary data.</text>
</comment>
<gene>
    <name evidence="1" type="ORF">NM688_g9043</name>
</gene>
<evidence type="ECO:0000313" key="2">
    <source>
        <dbReference type="Proteomes" id="UP001148662"/>
    </source>
</evidence>
<accession>A0ACC1RPD4</accession>
<sequence length="387" mass="43476">MSIEDELKAVWPFSDVETLNPDIAGIGVRIAWYLQTITLYVIACVKPEEVDDVAQAYVFLLYGLLPAAFVSAAQHALSYADMKVLYYMVAMICLLLFLLPDWTVTPEHQLNIIVERSIQSGTFIGGAFLVLLSIIDAWLRLKAGVSASSLCIAVVVGCFPSIMLLCLKIIRKFIQLQNVIFGALFALPMSRYRYVVEQDTGPFYGYRCIHMSYWQGEHSFHVPYESGYNLWVAKNLVMKTFLLFGFLTRVWELEANIIPSSLSSADSQWSFGQIQTLGAAAPSCIFLFVKLVGMALKSPSPFLLRMRRRELAAAIGEQQRARRPIDEALEVGLSGYARPAVTTRGKGRSGATVRRRCDAQTLDATPLPEEVDIVDWWGNNRDYYECY</sequence>
<proteinExistence type="predicted"/>
<evidence type="ECO:0000313" key="1">
    <source>
        <dbReference type="EMBL" id="KAJ3521235.1"/>
    </source>
</evidence>